<evidence type="ECO:0000259" key="14">
    <source>
        <dbReference type="PROSITE" id="PS50059"/>
    </source>
</evidence>
<evidence type="ECO:0000313" key="16">
    <source>
        <dbReference type="Ensembl" id="ENSDCDP00010017351.1"/>
    </source>
</evidence>
<sequence length="627" mass="69568">MAPAGGRTRERSPAGAWPSVRLITAPNRSVGRNASASRSFHVPPTKFLAACSDPELLQGPFKMSRKWFCALACISAVCTACSSSPLEDLLIDRYLVPSLCPREVQIGDYVRYHYNGTFTDGNRFDSSHDKGKPFTGQIGLGSPLIPGLDRGIQGMCVNERRKLTIPPHLAYGVLGAGSVIPPDTTLVFDILLLDIWNMEDKVQTRTLSKPKNCKRSVASTDFIRYHYNGTLLNGTLFDSSHFRNQTYDTYVGYGYLIKGMDQGLLGMCVGERRSIIIPPFLAYEDKGYGTQVPPYASLMFDVLLVDLFNAKDDVTVEIQTLPEPCTRKAVVGDYIRYHYNGSFQDGTIFDTSYQRNSTYNTYIGMGYVIAGIDKALQGVCIGEKRRVTLPPHLAYGESGIEGLIPGSAVLIFDIHVIDFHNPNDTVQIKTTHKPADCNITSSSYDLILYRYNCSLLDGTLLYSSDHYSTSSRVTLGVGKIVLGVDEGLQGMCVGERREVIIPPHFAHGEYGADGVPGSAVLMFELELLELQRGVPEGYLFVWLEDSPNPLFPALDLNQDKEVPLEEFSTFIKTQVIEGRGRMRPGMDPEIIIKDMFTLQDRNNDGKITADELKLKTEEQESSKHDEL</sequence>
<keyword evidence="8" id="KW-0106">Calcium</keyword>
<dbReference type="GeneTree" id="ENSGT00940000156331"/>
<reference evidence="16" key="3">
    <citation type="submission" date="2025-09" db="UniProtKB">
        <authorList>
            <consortium name="Ensembl"/>
        </authorList>
    </citation>
    <scope>IDENTIFICATION</scope>
</reference>
<name>A0AAY4BBS6_9TELE</name>
<dbReference type="SUPFAM" id="SSF54534">
    <property type="entry name" value="FKBP-like"/>
    <property type="match status" value="4"/>
</dbReference>
<reference evidence="16" key="2">
    <citation type="submission" date="2025-08" db="UniProtKB">
        <authorList>
            <consortium name="Ensembl"/>
        </authorList>
    </citation>
    <scope>IDENTIFICATION</scope>
</reference>
<evidence type="ECO:0000256" key="2">
    <source>
        <dbReference type="ARBA" id="ARBA00004240"/>
    </source>
</evidence>
<dbReference type="Gene3D" id="1.10.238.10">
    <property type="entry name" value="EF-hand"/>
    <property type="match status" value="1"/>
</dbReference>
<dbReference type="InterPro" id="IPR018247">
    <property type="entry name" value="EF_Hand_1_Ca_BS"/>
</dbReference>
<dbReference type="InterPro" id="IPR046357">
    <property type="entry name" value="PPIase_dom_sf"/>
</dbReference>
<keyword evidence="10" id="KW-0325">Glycoprotein</keyword>
<proteinExistence type="predicted"/>
<keyword evidence="5" id="KW-0732">Signal</keyword>
<comment type="function">
    <text evidence="12">PPIases accelerate the folding of proteins during protein synthesis.</text>
</comment>
<evidence type="ECO:0000256" key="8">
    <source>
        <dbReference type="ARBA" id="ARBA00022837"/>
    </source>
</evidence>
<feature type="domain" description="EF-hand" evidence="15">
    <location>
        <begin position="587"/>
        <end position="622"/>
    </location>
</feature>
<keyword evidence="9 13" id="KW-0697">Rotamase</keyword>
<feature type="domain" description="PPIase FKBP-type" evidence="14">
    <location>
        <begin position="444"/>
        <end position="531"/>
    </location>
</feature>
<evidence type="ECO:0000256" key="4">
    <source>
        <dbReference type="ARBA" id="ARBA00022723"/>
    </source>
</evidence>
<evidence type="ECO:0000256" key="13">
    <source>
        <dbReference type="PROSITE-ProRule" id="PRU00277"/>
    </source>
</evidence>
<dbReference type="AlphaFoldDB" id="A0AAY4BBS6"/>
<keyword evidence="11 13" id="KW-0413">Isomerase</keyword>
<feature type="domain" description="PPIase FKBP-type" evidence="14">
    <location>
        <begin position="332"/>
        <end position="420"/>
    </location>
</feature>
<evidence type="ECO:0000256" key="7">
    <source>
        <dbReference type="ARBA" id="ARBA00022824"/>
    </source>
</evidence>
<dbReference type="PANTHER" id="PTHR46046:SF3">
    <property type="entry name" value="PEPTIDYL-PROLYL CIS-TRANS ISOMERASE FKBP10"/>
    <property type="match status" value="1"/>
</dbReference>
<dbReference type="FunFam" id="3.10.50.40:FF:000002">
    <property type="entry name" value="Peptidylprolyl isomerase"/>
    <property type="match status" value="2"/>
</dbReference>
<dbReference type="InterPro" id="IPR002048">
    <property type="entry name" value="EF_hand_dom"/>
</dbReference>
<dbReference type="SUPFAM" id="SSF47473">
    <property type="entry name" value="EF-hand"/>
    <property type="match status" value="1"/>
</dbReference>
<accession>A0AAY4BBS6</accession>
<dbReference type="Proteomes" id="UP000694580">
    <property type="component" value="Chromosome 7"/>
</dbReference>
<dbReference type="InterPro" id="IPR011992">
    <property type="entry name" value="EF-hand-dom_pair"/>
</dbReference>
<dbReference type="PROSITE" id="PS50222">
    <property type="entry name" value="EF_HAND_2"/>
    <property type="match status" value="1"/>
</dbReference>
<evidence type="ECO:0000259" key="15">
    <source>
        <dbReference type="PROSITE" id="PS50222"/>
    </source>
</evidence>
<dbReference type="Gene3D" id="3.10.50.40">
    <property type="match status" value="4"/>
</dbReference>
<feature type="domain" description="PPIase FKBP-type" evidence="14">
    <location>
        <begin position="107"/>
        <end position="196"/>
    </location>
</feature>
<dbReference type="InterPro" id="IPR001179">
    <property type="entry name" value="PPIase_FKBP_dom"/>
</dbReference>
<keyword evidence="4" id="KW-0479">Metal-binding</keyword>
<evidence type="ECO:0000256" key="5">
    <source>
        <dbReference type="ARBA" id="ARBA00022729"/>
    </source>
</evidence>
<feature type="domain" description="PPIase FKBP-type" evidence="14">
    <location>
        <begin position="220"/>
        <end position="308"/>
    </location>
</feature>
<dbReference type="Ensembl" id="ENSDCDT00010018394.1">
    <property type="protein sequence ID" value="ENSDCDP00010017351.1"/>
    <property type="gene ID" value="ENSDCDG00010007904.1"/>
</dbReference>
<dbReference type="GO" id="GO:0005783">
    <property type="term" value="C:endoplasmic reticulum"/>
    <property type="evidence" value="ECO:0007669"/>
    <property type="project" value="UniProtKB-SubCell"/>
</dbReference>
<keyword evidence="7" id="KW-0256">Endoplasmic reticulum</keyword>
<dbReference type="InterPro" id="IPR051989">
    <property type="entry name" value="FKBP-like_isomerase"/>
</dbReference>
<comment type="catalytic activity">
    <reaction evidence="1 13">
        <text>[protein]-peptidylproline (omega=180) = [protein]-peptidylproline (omega=0)</text>
        <dbReference type="Rhea" id="RHEA:16237"/>
        <dbReference type="Rhea" id="RHEA-COMP:10747"/>
        <dbReference type="Rhea" id="RHEA-COMP:10748"/>
        <dbReference type="ChEBI" id="CHEBI:83833"/>
        <dbReference type="ChEBI" id="CHEBI:83834"/>
        <dbReference type="EC" id="5.2.1.8"/>
    </reaction>
</comment>
<evidence type="ECO:0000256" key="10">
    <source>
        <dbReference type="ARBA" id="ARBA00023180"/>
    </source>
</evidence>
<keyword evidence="6" id="KW-0677">Repeat</keyword>
<dbReference type="GO" id="GO:0005509">
    <property type="term" value="F:calcium ion binding"/>
    <property type="evidence" value="ECO:0007669"/>
    <property type="project" value="InterPro"/>
</dbReference>
<comment type="subcellular location">
    <subcellularLocation>
        <location evidence="2">Endoplasmic reticulum</location>
    </subcellularLocation>
</comment>
<keyword evidence="17" id="KW-1185">Reference proteome</keyword>
<evidence type="ECO:0000313" key="17">
    <source>
        <dbReference type="Proteomes" id="UP000694580"/>
    </source>
</evidence>
<dbReference type="Pfam" id="PF00254">
    <property type="entry name" value="FKBP_C"/>
    <property type="match status" value="4"/>
</dbReference>
<evidence type="ECO:0000256" key="9">
    <source>
        <dbReference type="ARBA" id="ARBA00023110"/>
    </source>
</evidence>
<dbReference type="PROSITE" id="PS00018">
    <property type="entry name" value="EF_HAND_1"/>
    <property type="match status" value="1"/>
</dbReference>
<dbReference type="FunFam" id="3.10.50.40:FF:000006">
    <property type="entry name" value="Peptidyl-prolyl cis-trans isomerase"/>
    <property type="match status" value="1"/>
</dbReference>
<evidence type="ECO:0000256" key="12">
    <source>
        <dbReference type="ARBA" id="ARBA00055986"/>
    </source>
</evidence>
<reference evidence="16 17" key="1">
    <citation type="submission" date="2020-06" db="EMBL/GenBank/DDBJ databases">
        <authorList>
            <consortium name="Wellcome Sanger Institute Data Sharing"/>
        </authorList>
    </citation>
    <scope>NUCLEOTIDE SEQUENCE [LARGE SCALE GENOMIC DNA]</scope>
</reference>
<dbReference type="EC" id="5.2.1.8" evidence="3 13"/>
<organism evidence="16 17">
    <name type="scientific">Denticeps clupeoides</name>
    <name type="common">denticle herring</name>
    <dbReference type="NCBI Taxonomy" id="299321"/>
    <lineage>
        <taxon>Eukaryota</taxon>
        <taxon>Metazoa</taxon>
        <taxon>Chordata</taxon>
        <taxon>Craniata</taxon>
        <taxon>Vertebrata</taxon>
        <taxon>Euteleostomi</taxon>
        <taxon>Actinopterygii</taxon>
        <taxon>Neopterygii</taxon>
        <taxon>Teleostei</taxon>
        <taxon>Clupei</taxon>
        <taxon>Clupeiformes</taxon>
        <taxon>Denticipitoidei</taxon>
        <taxon>Denticipitidae</taxon>
        <taxon>Denticeps</taxon>
    </lineage>
</organism>
<dbReference type="PROSITE" id="PS50059">
    <property type="entry name" value="FKBP_PPIASE"/>
    <property type="match status" value="4"/>
</dbReference>
<evidence type="ECO:0000256" key="11">
    <source>
        <dbReference type="ARBA" id="ARBA00023235"/>
    </source>
</evidence>
<evidence type="ECO:0000256" key="3">
    <source>
        <dbReference type="ARBA" id="ARBA00013194"/>
    </source>
</evidence>
<gene>
    <name evidence="16" type="primary">LOC114793985</name>
</gene>
<dbReference type="PANTHER" id="PTHR46046">
    <property type="entry name" value="PEPTIDYLPROLYL ISOMERASE"/>
    <property type="match status" value="1"/>
</dbReference>
<evidence type="ECO:0000256" key="1">
    <source>
        <dbReference type="ARBA" id="ARBA00000971"/>
    </source>
</evidence>
<protein>
    <recommendedName>
        <fullName evidence="3 13">peptidylprolyl isomerase</fullName>
        <ecNumber evidence="3 13">5.2.1.8</ecNumber>
    </recommendedName>
</protein>
<dbReference type="GO" id="GO:0003755">
    <property type="term" value="F:peptidyl-prolyl cis-trans isomerase activity"/>
    <property type="evidence" value="ECO:0007669"/>
    <property type="project" value="UniProtKB-KW"/>
</dbReference>
<evidence type="ECO:0000256" key="6">
    <source>
        <dbReference type="ARBA" id="ARBA00022737"/>
    </source>
</evidence>